<dbReference type="SUPFAM" id="SSF52156">
    <property type="entry name" value="Initiation factor IF2/eIF5b, domain 3"/>
    <property type="match status" value="1"/>
</dbReference>
<evidence type="ECO:0000256" key="2">
    <source>
        <dbReference type="ARBA" id="ARBA00007733"/>
    </source>
</evidence>
<dbReference type="CDD" id="cd03703">
    <property type="entry name" value="aeIF5B_II"/>
    <property type="match status" value="1"/>
</dbReference>
<feature type="compositionally biased region" description="Basic and acidic residues" evidence="14">
    <location>
        <begin position="326"/>
        <end position="376"/>
    </location>
</feature>
<accession>A0A139XVY0</accession>
<dbReference type="InterPro" id="IPR005225">
    <property type="entry name" value="Small_GTP-bd"/>
</dbReference>
<dbReference type="GO" id="GO:0046872">
    <property type="term" value="F:metal ion binding"/>
    <property type="evidence" value="ECO:0007669"/>
    <property type="project" value="UniProtKB-KW"/>
</dbReference>
<dbReference type="SUPFAM" id="SSF50447">
    <property type="entry name" value="Translation proteins"/>
    <property type="match status" value="1"/>
</dbReference>
<evidence type="ECO:0000256" key="13">
    <source>
        <dbReference type="SAM" id="Coils"/>
    </source>
</evidence>
<keyword evidence="7" id="KW-0479">Metal-binding</keyword>
<keyword evidence="5" id="KW-0963">Cytoplasm</keyword>
<dbReference type="FunFam" id="2.40.30.10:FF:000026">
    <property type="entry name" value="Eukaryotic translation initiation factor 5B"/>
    <property type="match status" value="1"/>
</dbReference>
<dbReference type="FunFam" id="3.40.50.300:FF:000112">
    <property type="entry name" value="Eukaryotic translation initiation factor 5B"/>
    <property type="match status" value="1"/>
</dbReference>
<dbReference type="Pfam" id="PF14578">
    <property type="entry name" value="GTP_EFTU_D4"/>
    <property type="match status" value="1"/>
</dbReference>
<dbReference type="PROSITE" id="PS51722">
    <property type="entry name" value="G_TR_2"/>
    <property type="match status" value="1"/>
</dbReference>
<dbReference type="NCBIfam" id="NF003078">
    <property type="entry name" value="PRK04004.1"/>
    <property type="match status" value="1"/>
</dbReference>
<organism evidence="16 17">
    <name type="scientific">Toxoplasma gondii ARI</name>
    <dbReference type="NCBI Taxonomy" id="1074872"/>
    <lineage>
        <taxon>Eukaryota</taxon>
        <taxon>Sar</taxon>
        <taxon>Alveolata</taxon>
        <taxon>Apicomplexa</taxon>
        <taxon>Conoidasida</taxon>
        <taxon>Coccidia</taxon>
        <taxon>Eucoccidiorida</taxon>
        <taxon>Eimeriorina</taxon>
        <taxon>Sarcocystidae</taxon>
        <taxon>Toxoplasma</taxon>
    </lineage>
</organism>
<keyword evidence="8" id="KW-0547">Nucleotide-binding</keyword>
<dbReference type="Gene3D" id="3.40.50.300">
    <property type="entry name" value="P-loop containing nucleotide triphosphate hydrolases"/>
    <property type="match status" value="1"/>
</dbReference>
<feature type="compositionally biased region" description="Basic and acidic residues" evidence="14">
    <location>
        <begin position="117"/>
        <end position="161"/>
    </location>
</feature>
<dbReference type="FunFam" id="2.40.30.10:FF:000013">
    <property type="entry name" value="eukaryotic translation initiation factor 5B"/>
    <property type="match status" value="1"/>
</dbReference>
<keyword evidence="13" id="KW-0175">Coiled coil</keyword>
<feature type="compositionally biased region" description="Basic and acidic residues" evidence="14">
    <location>
        <begin position="96"/>
        <end position="110"/>
    </location>
</feature>
<dbReference type="VEuPathDB" id="ToxoDB:TGARI_214270"/>
<keyword evidence="10" id="KW-0648">Protein biosynthesis</keyword>
<feature type="compositionally biased region" description="Basic and acidic residues" evidence="14">
    <location>
        <begin position="493"/>
        <end position="504"/>
    </location>
</feature>
<dbReference type="CDD" id="cd01887">
    <property type="entry name" value="IF2_eIF5B"/>
    <property type="match status" value="1"/>
</dbReference>
<feature type="compositionally biased region" description="Basic residues" evidence="14">
    <location>
        <begin position="283"/>
        <end position="293"/>
    </location>
</feature>
<dbReference type="Proteomes" id="UP000074247">
    <property type="component" value="Unassembled WGS sequence"/>
</dbReference>
<evidence type="ECO:0000313" key="17">
    <source>
        <dbReference type="Proteomes" id="UP000074247"/>
    </source>
</evidence>
<dbReference type="NCBIfam" id="TIGR00231">
    <property type="entry name" value="small_GTP"/>
    <property type="match status" value="1"/>
</dbReference>
<evidence type="ECO:0000256" key="9">
    <source>
        <dbReference type="ARBA" id="ARBA00022801"/>
    </source>
</evidence>
<sequence length="1148" mass="126576">MAPKKKGGRGGRRGGLSSDEEFEAKKPMPVPAADSTDSESSSEDSSEDERPRRGASRFALAVSSSESDSDSESESASGSESESESESESGSGSESGSEREDKSKARDGKAAPKQAGRKVESSSSADEKEAESSDEESKNAKGGGERKSERESDNSDEELKTKAQPSRPQGKAKASPKKAQGKGKKGKQVDDDDLDALLEEVGASVPGKAESPAVAEKGKKGKKDKKEADDLDDLLAELESPAKKGASPVAAAAAAPVTVEKPAVSDEEAEGRGAAPGGLTKNQLKKQKKKQAAQKKVAQKKDDSDDETKPAPPAKKGPLSAAARAAQERLRLLKEEEERQKKEEEERKRQEEEQRKREEEEEKRRQEERALREQRRAERKQRLKEEGKLLSSKEKKERERQQAFLRQLQEKGVVLGEDQSETSHKKKSSRAVDGKKKKKKEKTETPEDAEEAESSRRREEEPREEEKKRKEEEPAHENWEELLDELDDDGDSPDAKTNTEKEQQSQKVKKGGANARQRAAMEAAAAVEAAAAAEKKAQEEAAEKKKKEVELRSPIVCILGHVDTGKTKLLDKIRHTNVQDNEAGGITQQIGATYFPPEALVEQCRKFSKAELRLPGLLIIDTPGHSSFTNLRARGSSLCDLAIVVVDIMHGMEQQTRESLELLKQKKCPFIIALNKIDRLYGWNSIPWQHDIPKHLASQGPSTRDEFDRRAMEAITQLQEEGFNCRLYWENEDVRKNVSVVPTSAVTGEGVPDLLNLVVQVNQTLMQRTIAKEAVDSRLARGDRQLQCTILEVKAIDGLGTTIDVILVHGTLYEGDKIVVCGMSGPIVTTIRALLTPQPLKELRVKGEYIQHAFIQAAMGVKISAPNLEEAVAGTSVFVVEEDDDIEDLKEEVMSDMGSIFKSVDRTGSGVYVMASTLGSLEALLVFLQESKIPVFGVNIGTVQKKDVKKASIMREKGRPDLSVILAFNVKVDPEAEKEAKTLGVKIMTAEIIYHLFDEFTAYFQSMKEEKKKAVAQEAIFPCILGVLPQYIFNKKDPLILGVVVEEGILKVGTPLCVPDKGDLRIGRVVSLEVNKKPCDKATKGQEVCVKIAGEPTVMIGRHFDAKNKLVSRLTRDSIDCLKEHFRDEMSKDDWKTVIHLKKILGIQ</sequence>
<evidence type="ECO:0000256" key="1">
    <source>
        <dbReference type="ARBA" id="ARBA00004496"/>
    </source>
</evidence>
<comment type="subcellular location">
    <subcellularLocation>
        <location evidence="1">Cytoplasm</location>
    </subcellularLocation>
</comment>
<comment type="caution">
    <text evidence="16">The sequence shown here is derived from an EMBL/GenBank/DDBJ whole genome shotgun (WGS) entry which is preliminary data.</text>
</comment>
<keyword evidence="9" id="KW-0378">Hydrolase</keyword>
<dbReference type="InterPro" id="IPR000795">
    <property type="entry name" value="T_Tr_GTP-bd_dom"/>
</dbReference>
<feature type="coiled-coil region" evidence="13">
    <location>
        <begin position="523"/>
        <end position="552"/>
    </location>
</feature>
<dbReference type="Pfam" id="PF11987">
    <property type="entry name" value="IF-2"/>
    <property type="match status" value="1"/>
</dbReference>
<keyword evidence="11" id="KW-0342">GTP-binding</keyword>
<dbReference type="PANTHER" id="PTHR43381:SF4">
    <property type="entry name" value="EUKARYOTIC TRANSLATION INITIATION FACTOR 5B"/>
    <property type="match status" value="1"/>
</dbReference>
<dbReference type="FunFam" id="3.40.50.10050:FF:000002">
    <property type="entry name" value="Eukaryotic translation initiation factor 5B"/>
    <property type="match status" value="1"/>
</dbReference>
<evidence type="ECO:0000259" key="15">
    <source>
        <dbReference type="PROSITE" id="PS51722"/>
    </source>
</evidence>
<feature type="domain" description="Tr-type G" evidence="15">
    <location>
        <begin position="551"/>
        <end position="766"/>
    </location>
</feature>
<dbReference type="Gene3D" id="2.40.30.10">
    <property type="entry name" value="Translation factors"/>
    <property type="match status" value="2"/>
</dbReference>
<evidence type="ECO:0000256" key="5">
    <source>
        <dbReference type="ARBA" id="ARBA00022490"/>
    </source>
</evidence>
<name>A0A139XVY0_TOXGO</name>
<dbReference type="EC" id="3.6.5.3" evidence="3"/>
<dbReference type="PRINTS" id="PR00315">
    <property type="entry name" value="ELONGATNFCT"/>
</dbReference>
<dbReference type="EMBL" id="AGQS02004808">
    <property type="protein sequence ID" value="KYF42949.1"/>
    <property type="molecule type" value="Genomic_DNA"/>
</dbReference>
<dbReference type="CDD" id="cd16266">
    <property type="entry name" value="IF2_aeIF5B_IV"/>
    <property type="match status" value="1"/>
</dbReference>
<dbReference type="InterPro" id="IPR015760">
    <property type="entry name" value="TIF_IF2"/>
</dbReference>
<dbReference type="GO" id="GO:0005525">
    <property type="term" value="F:GTP binding"/>
    <property type="evidence" value="ECO:0007669"/>
    <property type="project" value="UniProtKB-KW"/>
</dbReference>
<dbReference type="Pfam" id="PF00009">
    <property type="entry name" value="GTP_EFTU"/>
    <property type="match status" value="1"/>
</dbReference>
<evidence type="ECO:0000256" key="11">
    <source>
        <dbReference type="ARBA" id="ARBA00023134"/>
    </source>
</evidence>
<dbReference type="InterPro" id="IPR023115">
    <property type="entry name" value="TIF_IF2_dom3"/>
</dbReference>
<feature type="compositionally biased region" description="Low complexity" evidence="14">
    <location>
        <begin position="237"/>
        <end position="262"/>
    </location>
</feature>
<dbReference type="InterPro" id="IPR029459">
    <property type="entry name" value="EFTU-type"/>
</dbReference>
<feature type="compositionally biased region" description="Basic residues" evidence="14">
    <location>
        <begin position="424"/>
        <end position="440"/>
    </location>
</feature>
<dbReference type="InterPro" id="IPR009000">
    <property type="entry name" value="Transl_B-barrel_sf"/>
</dbReference>
<comment type="similarity">
    <text evidence="2">Belongs to the TRAFAC class translation factor GTPase superfamily. Classic translation factor GTPase family. IF-2 subfamily.</text>
</comment>
<feature type="compositionally biased region" description="Basic and acidic residues" evidence="14">
    <location>
        <begin position="453"/>
        <end position="479"/>
    </location>
</feature>
<feature type="region of interest" description="Disordered" evidence="14">
    <location>
        <begin position="1"/>
        <end position="517"/>
    </location>
</feature>
<feature type="compositionally biased region" description="Basic residues" evidence="14">
    <location>
        <begin position="1"/>
        <end position="12"/>
    </location>
</feature>
<dbReference type="GO" id="GO:0003743">
    <property type="term" value="F:translation initiation factor activity"/>
    <property type="evidence" value="ECO:0007669"/>
    <property type="project" value="UniProtKB-KW"/>
</dbReference>
<feature type="compositionally biased region" description="Basic and acidic residues" evidence="14">
    <location>
        <begin position="299"/>
        <end position="309"/>
    </location>
</feature>
<dbReference type="PANTHER" id="PTHR43381">
    <property type="entry name" value="TRANSLATION INITIATION FACTOR IF-2-RELATED"/>
    <property type="match status" value="1"/>
</dbReference>
<dbReference type="InterPro" id="IPR027417">
    <property type="entry name" value="P-loop_NTPase"/>
</dbReference>
<feature type="compositionally biased region" description="Basic residues" evidence="14">
    <location>
        <begin position="174"/>
        <end position="186"/>
    </location>
</feature>
<dbReference type="SUPFAM" id="SSF52540">
    <property type="entry name" value="P-loop containing nucleoside triphosphate hydrolases"/>
    <property type="match status" value="1"/>
</dbReference>
<reference evidence="16 17" key="1">
    <citation type="journal article" date="2016" name="Nat. Commun.">
        <title>Local admixture of amplified and diversified secreted pathogenesis determinants shapes mosaic Toxoplasma gondii genomes.</title>
        <authorList>
            <person name="Lorenzi H."/>
            <person name="Khan A."/>
            <person name="Behnke M.S."/>
            <person name="Namasivayam S."/>
            <person name="Swapna L.S."/>
            <person name="Hadjithomas M."/>
            <person name="Karamycheva S."/>
            <person name="Pinney D."/>
            <person name="Brunk B.P."/>
            <person name="Ajioka J.W."/>
            <person name="Ajzenberg D."/>
            <person name="Boothroyd J.C."/>
            <person name="Boyle J.P."/>
            <person name="Darde M.L."/>
            <person name="Diaz-Miranda M.A."/>
            <person name="Dubey J.P."/>
            <person name="Fritz H.M."/>
            <person name="Gennari S.M."/>
            <person name="Gregory B.D."/>
            <person name="Kim K."/>
            <person name="Saeij J.P."/>
            <person name="Su C."/>
            <person name="White M.W."/>
            <person name="Zhu X.Q."/>
            <person name="Howe D.K."/>
            <person name="Rosenthal B.M."/>
            <person name="Grigg M.E."/>
            <person name="Parkinson J."/>
            <person name="Liu L."/>
            <person name="Kissinger J.C."/>
            <person name="Roos D.S."/>
            <person name="Sibley L.D."/>
        </authorList>
    </citation>
    <scope>NUCLEOTIDE SEQUENCE [LARGE SCALE GENOMIC DNA]</scope>
    <source>
        <strain evidence="16 17">ARI</strain>
    </source>
</reference>
<evidence type="ECO:0000256" key="3">
    <source>
        <dbReference type="ARBA" id="ARBA00011986"/>
    </source>
</evidence>
<evidence type="ECO:0000313" key="16">
    <source>
        <dbReference type="EMBL" id="KYF42949.1"/>
    </source>
</evidence>
<dbReference type="Gene3D" id="3.40.50.10050">
    <property type="entry name" value="Translation initiation factor IF- 2, domain 3"/>
    <property type="match status" value="1"/>
</dbReference>
<evidence type="ECO:0000256" key="7">
    <source>
        <dbReference type="ARBA" id="ARBA00022723"/>
    </source>
</evidence>
<evidence type="ECO:0000256" key="10">
    <source>
        <dbReference type="ARBA" id="ARBA00022917"/>
    </source>
</evidence>
<proteinExistence type="inferred from homology"/>
<feature type="compositionally biased region" description="Basic and acidic residues" evidence="14">
    <location>
        <begin position="383"/>
        <end position="401"/>
    </location>
</feature>
<dbReference type="GO" id="GO:0005739">
    <property type="term" value="C:mitochondrion"/>
    <property type="evidence" value="ECO:0007669"/>
    <property type="project" value="TreeGrafter"/>
</dbReference>
<gene>
    <name evidence="16" type="ORF">TGARI_214270</name>
</gene>
<feature type="compositionally biased region" description="Acidic residues" evidence="14">
    <location>
        <begin position="480"/>
        <end position="492"/>
    </location>
</feature>
<dbReference type="OrthoDB" id="4928at2759"/>
<evidence type="ECO:0000256" key="4">
    <source>
        <dbReference type="ARBA" id="ARBA00013824"/>
    </source>
</evidence>
<dbReference type="InterPro" id="IPR036925">
    <property type="entry name" value="TIF_IF2_dom3_sf"/>
</dbReference>
<keyword evidence="6 16" id="KW-0396">Initiation factor</keyword>
<evidence type="ECO:0000256" key="8">
    <source>
        <dbReference type="ARBA" id="ARBA00022741"/>
    </source>
</evidence>
<evidence type="ECO:0000256" key="6">
    <source>
        <dbReference type="ARBA" id="ARBA00022540"/>
    </source>
</evidence>
<dbReference type="GO" id="GO:0003924">
    <property type="term" value="F:GTPase activity"/>
    <property type="evidence" value="ECO:0007669"/>
    <property type="project" value="InterPro"/>
</dbReference>
<evidence type="ECO:0000256" key="14">
    <source>
        <dbReference type="SAM" id="MobiDB-lite"/>
    </source>
</evidence>
<evidence type="ECO:0000256" key="12">
    <source>
        <dbReference type="ARBA" id="ARBA00032478"/>
    </source>
</evidence>
<dbReference type="AlphaFoldDB" id="A0A139XVY0"/>
<feature type="compositionally biased region" description="Acidic residues" evidence="14">
    <location>
        <begin position="36"/>
        <end position="47"/>
    </location>
</feature>
<protein>
    <recommendedName>
        <fullName evidence="4">Eukaryotic translation initiation factor 5B</fullName>
        <ecNumber evidence="3">3.6.5.3</ecNumber>
    </recommendedName>
    <alternativeName>
        <fullName evidence="12">Translation initiation factor IF-2</fullName>
    </alternativeName>
</protein>